<dbReference type="CDD" id="cd14740">
    <property type="entry name" value="PAAR_4"/>
    <property type="match status" value="1"/>
</dbReference>
<protein>
    <submittedName>
        <fullName evidence="2">DUF4150 domain-containing protein</fullName>
    </submittedName>
</protein>
<gene>
    <name evidence="2" type="ORF">RFM23_22270</name>
</gene>
<evidence type="ECO:0000313" key="2">
    <source>
        <dbReference type="EMBL" id="MDX8540349.1"/>
    </source>
</evidence>
<organism evidence="2 3">
    <name type="scientific">Mesorhizobium abyssinicae</name>
    <dbReference type="NCBI Taxonomy" id="1209958"/>
    <lineage>
        <taxon>Bacteria</taxon>
        <taxon>Pseudomonadati</taxon>
        <taxon>Pseudomonadota</taxon>
        <taxon>Alphaproteobacteria</taxon>
        <taxon>Hyphomicrobiales</taxon>
        <taxon>Phyllobacteriaceae</taxon>
        <taxon>Mesorhizobium</taxon>
    </lineage>
</organism>
<dbReference type="EMBL" id="JAVIIP010000013">
    <property type="protein sequence ID" value="MDX8540349.1"/>
    <property type="molecule type" value="Genomic_DNA"/>
</dbReference>
<evidence type="ECO:0000256" key="1">
    <source>
        <dbReference type="SAM" id="MobiDB-lite"/>
    </source>
</evidence>
<evidence type="ECO:0000313" key="3">
    <source>
        <dbReference type="Proteomes" id="UP001276564"/>
    </source>
</evidence>
<feature type="region of interest" description="Disordered" evidence="1">
    <location>
        <begin position="307"/>
        <end position="333"/>
    </location>
</feature>
<reference evidence="2 3" key="1">
    <citation type="submission" date="2023-08" db="EMBL/GenBank/DDBJ databases">
        <title>Implementing the SeqCode for naming new Mesorhizobium species isolated from Vachellia karroo root nodules.</title>
        <authorList>
            <person name="Van Lill M."/>
        </authorList>
    </citation>
    <scope>NUCLEOTIDE SEQUENCE [LARGE SCALE GENOMIC DNA]</scope>
    <source>
        <strain evidence="2 3">VK4B</strain>
    </source>
</reference>
<proteinExistence type="predicted"/>
<dbReference type="RefSeq" id="WP_128274865.1">
    <property type="nucleotide sequence ID" value="NZ_JAVIIP010000013.1"/>
</dbReference>
<sequence length="333" mass="35442">MTVFANGREISAEGQGCKVIADFPDTCFTPPENPATPPGVPVPYPDFGFDSDLTSGSGTVKIGNKPISQENSSYYKKCSGDEAGAAAKKGLITSTNTGKVYAQAWSSDVKVESKGVARLGDMATSNHASNMGDAPPMVIVGKPAFGISGDADCMVGSFEDIHDKCNAKKDPTDPLAKPGTKGVAYQAHHIVPDRCFRVNSEDRMENPPFPSRDQGICICIPRVNHSAARPPTGEDVTVHHHLDDALTELGEQVTTRANPRGVEKVDKIRNQCLAALAELVDDPVSADCFEVACEKVAEQTEPIKDKYARAEKSSSNMSSAAKGVLNRQHLPTA</sequence>
<name>A0ABU5AT34_9HYPH</name>
<comment type="caution">
    <text evidence="2">The sequence shown here is derived from an EMBL/GenBank/DDBJ whole genome shotgun (WGS) entry which is preliminary data.</text>
</comment>
<keyword evidence="3" id="KW-1185">Reference proteome</keyword>
<dbReference type="Proteomes" id="UP001276564">
    <property type="component" value="Unassembled WGS sequence"/>
</dbReference>
<dbReference type="Pfam" id="PF13665">
    <property type="entry name" value="Tox-PAAR-like"/>
    <property type="match status" value="1"/>
</dbReference>
<accession>A0ABU5AT34</accession>